<accession>A0A067PA55</accession>
<evidence type="ECO:0000313" key="2">
    <source>
        <dbReference type="EMBL" id="KDQ51803.1"/>
    </source>
</evidence>
<dbReference type="HOGENOM" id="CLU_071162_0_0_1"/>
<name>A0A067PA55_9AGAM</name>
<dbReference type="CDD" id="cd07501">
    <property type="entry name" value="HAD_MDP-1_like"/>
    <property type="match status" value="1"/>
</dbReference>
<dbReference type="SUPFAM" id="SSF56784">
    <property type="entry name" value="HAD-like"/>
    <property type="match status" value="1"/>
</dbReference>
<dbReference type="NCBIfam" id="TIGR01681">
    <property type="entry name" value="HAD-SF-IIIC"/>
    <property type="match status" value="1"/>
</dbReference>
<evidence type="ECO:0000313" key="3">
    <source>
        <dbReference type="Proteomes" id="UP000027265"/>
    </source>
</evidence>
<dbReference type="InterPro" id="IPR035679">
    <property type="entry name" value="MDP-1_euk"/>
</dbReference>
<dbReference type="InterPro" id="IPR010033">
    <property type="entry name" value="HAD_SF_ppase_IIIC"/>
</dbReference>
<organism evidence="2 3">
    <name type="scientific">Jaapia argillacea MUCL 33604</name>
    <dbReference type="NCBI Taxonomy" id="933084"/>
    <lineage>
        <taxon>Eukaryota</taxon>
        <taxon>Fungi</taxon>
        <taxon>Dikarya</taxon>
        <taxon>Basidiomycota</taxon>
        <taxon>Agaricomycotina</taxon>
        <taxon>Agaricomycetes</taxon>
        <taxon>Agaricomycetidae</taxon>
        <taxon>Jaapiales</taxon>
        <taxon>Jaapiaceae</taxon>
        <taxon>Jaapia</taxon>
    </lineage>
</organism>
<dbReference type="SFLD" id="SFLDG01131">
    <property type="entry name" value="C1.5.2:_MDP_Like"/>
    <property type="match status" value="1"/>
</dbReference>
<dbReference type="PANTHER" id="PTHR17901">
    <property type="entry name" value="MAGNESIUM-DEPENDENT PHOSPHATASE 1 MDP1"/>
    <property type="match status" value="1"/>
</dbReference>
<feature type="region of interest" description="Disordered" evidence="1">
    <location>
        <begin position="187"/>
        <end position="226"/>
    </location>
</feature>
<dbReference type="Gene3D" id="3.40.50.1000">
    <property type="entry name" value="HAD superfamily/HAD-like"/>
    <property type="match status" value="1"/>
</dbReference>
<dbReference type="SFLD" id="SFLDS00003">
    <property type="entry name" value="Haloacid_Dehalogenase"/>
    <property type="match status" value="1"/>
</dbReference>
<dbReference type="GO" id="GO:0003993">
    <property type="term" value="F:acid phosphatase activity"/>
    <property type="evidence" value="ECO:0007669"/>
    <property type="project" value="TreeGrafter"/>
</dbReference>
<dbReference type="Pfam" id="PF12689">
    <property type="entry name" value="Acid_PPase"/>
    <property type="match status" value="1"/>
</dbReference>
<protein>
    <recommendedName>
        <fullName evidence="4">Magnesium-dependent phosphatase-1</fullName>
    </recommendedName>
</protein>
<dbReference type="PANTHER" id="PTHR17901:SF14">
    <property type="entry name" value="MAGNESIUM-DEPENDENT PHOSPHATASE 1"/>
    <property type="match status" value="1"/>
</dbReference>
<evidence type="ECO:0008006" key="4">
    <source>
        <dbReference type="Google" id="ProtNLM"/>
    </source>
</evidence>
<evidence type="ECO:0000256" key="1">
    <source>
        <dbReference type="SAM" id="MobiDB-lite"/>
    </source>
</evidence>
<dbReference type="NCBIfam" id="TIGR01685">
    <property type="entry name" value="MDP-1"/>
    <property type="match status" value="1"/>
</dbReference>
<dbReference type="Proteomes" id="UP000027265">
    <property type="component" value="Unassembled WGS sequence"/>
</dbReference>
<dbReference type="STRING" id="933084.A0A067PA55"/>
<proteinExistence type="predicted"/>
<dbReference type="AlphaFoldDB" id="A0A067PA55"/>
<dbReference type="InterPro" id="IPR010036">
    <property type="entry name" value="MDP_1_eu_arc"/>
</dbReference>
<keyword evidence="3" id="KW-1185">Reference proteome</keyword>
<gene>
    <name evidence="2" type="ORF">JAAARDRAFT_163407</name>
</gene>
<dbReference type="InParanoid" id="A0A067PA55"/>
<dbReference type="InterPro" id="IPR023214">
    <property type="entry name" value="HAD_sf"/>
</dbReference>
<sequence length="226" mass="25602">MTSRLPKLIAFDLDYTLWDLWVDTHVTPPLRREGDTPNKVLDKYGESISFYRDVPQILYRLRAAGVIIAAASRTAAPKVARQALDLLLLPHKPGERHHNLPQTGHLKAIEFFDQLEIYPMSKIAHFKELHKKTGLPYSEMLFFDDEHRNREVATLGVTFKLVPDGLNLRAFEEGLTEWRNAHPDLVADGHEQGQQDEESEAVNGSEHVGDDEDEHGDGIVFTNDAS</sequence>
<reference evidence="3" key="1">
    <citation type="journal article" date="2014" name="Proc. Natl. Acad. Sci. U.S.A.">
        <title>Extensive sampling of basidiomycete genomes demonstrates inadequacy of the white-rot/brown-rot paradigm for wood decay fungi.</title>
        <authorList>
            <person name="Riley R."/>
            <person name="Salamov A.A."/>
            <person name="Brown D.W."/>
            <person name="Nagy L.G."/>
            <person name="Floudas D."/>
            <person name="Held B.W."/>
            <person name="Levasseur A."/>
            <person name="Lombard V."/>
            <person name="Morin E."/>
            <person name="Otillar R."/>
            <person name="Lindquist E.A."/>
            <person name="Sun H."/>
            <person name="LaButti K.M."/>
            <person name="Schmutz J."/>
            <person name="Jabbour D."/>
            <person name="Luo H."/>
            <person name="Baker S.E."/>
            <person name="Pisabarro A.G."/>
            <person name="Walton J.D."/>
            <person name="Blanchette R.A."/>
            <person name="Henrissat B."/>
            <person name="Martin F."/>
            <person name="Cullen D."/>
            <person name="Hibbett D.S."/>
            <person name="Grigoriev I.V."/>
        </authorList>
    </citation>
    <scope>NUCLEOTIDE SEQUENCE [LARGE SCALE GENOMIC DNA]</scope>
    <source>
        <strain evidence="3">MUCL 33604</strain>
    </source>
</reference>
<dbReference type="OrthoDB" id="2865258at2759"/>
<dbReference type="FunCoup" id="A0A067PA55">
    <property type="interactions" value="38"/>
</dbReference>
<dbReference type="SFLD" id="SFLDG01129">
    <property type="entry name" value="C1.5:_HAD__Beta-PGM__Phosphata"/>
    <property type="match status" value="1"/>
</dbReference>
<dbReference type="InterPro" id="IPR036412">
    <property type="entry name" value="HAD-like_sf"/>
</dbReference>
<dbReference type="EMBL" id="KL197745">
    <property type="protein sequence ID" value="KDQ51803.1"/>
    <property type="molecule type" value="Genomic_DNA"/>
</dbReference>